<organism evidence="1 2">
    <name type="scientific">Saxophila tyrrhenica</name>
    <dbReference type="NCBI Taxonomy" id="1690608"/>
    <lineage>
        <taxon>Eukaryota</taxon>
        <taxon>Fungi</taxon>
        <taxon>Dikarya</taxon>
        <taxon>Ascomycota</taxon>
        <taxon>Pezizomycotina</taxon>
        <taxon>Dothideomycetes</taxon>
        <taxon>Dothideomycetidae</taxon>
        <taxon>Mycosphaerellales</taxon>
        <taxon>Extremaceae</taxon>
        <taxon>Saxophila</taxon>
    </lineage>
</organism>
<proteinExistence type="predicted"/>
<dbReference type="PANTHER" id="PTHR42085">
    <property type="entry name" value="F-BOX DOMAIN-CONTAINING PROTEIN"/>
    <property type="match status" value="1"/>
</dbReference>
<evidence type="ECO:0000313" key="1">
    <source>
        <dbReference type="EMBL" id="KAK5171063.1"/>
    </source>
</evidence>
<evidence type="ECO:0000313" key="2">
    <source>
        <dbReference type="Proteomes" id="UP001337655"/>
    </source>
</evidence>
<keyword evidence="2" id="KW-1185">Reference proteome</keyword>
<accession>A0AAV9PCW5</accession>
<gene>
    <name evidence="1" type="ORF">LTR77_004207</name>
</gene>
<comment type="caution">
    <text evidence="1">The sequence shown here is derived from an EMBL/GenBank/DDBJ whole genome shotgun (WGS) entry which is preliminary data.</text>
</comment>
<dbReference type="RefSeq" id="XP_064660091.1">
    <property type="nucleotide sequence ID" value="XM_064801461.1"/>
</dbReference>
<dbReference type="InterPro" id="IPR038883">
    <property type="entry name" value="AN11006-like"/>
</dbReference>
<dbReference type="Proteomes" id="UP001337655">
    <property type="component" value="Unassembled WGS sequence"/>
</dbReference>
<dbReference type="EMBL" id="JAVRRT010000006">
    <property type="protein sequence ID" value="KAK5171063.1"/>
    <property type="molecule type" value="Genomic_DNA"/>
</dbReference>
<dbReference type="PANTHER" id="PTHR42085:SF1">
    <property type="entry name" value="F-BOX DOMAIN-CONTAINING PROTEIN"/>
    <property type="match status" value="1"/>
</dbReference>
<sequence length="254" mass="29014">MPAAKKAPTPKRRNTPLTFDSIHPQTQALFFTLPAELRNEVYTLVLSIQTNAKGKVELQRVTWRERSVLSIMRTCRWIYTETHGLFHALHHFTFTIGSGATDVIPSVFIASENASPVHKYALEKVTIEVDDLKDFEYVCRALRSCTNLKVLRLSLTKTYSSKYKTLQSDFDDLWDDFLDRRTRLQAAARNLPKSLKRVGVEVRYREMWTRPWPTATEFGEAGSDLAKTVASWIGGAVMAERRRAHAGGRQQIAR</sequence>
<reference evidence="1 2" key="1">
    <citation type="submission" date="2023-08" db="EMBL/GenBank/DDBJ databases">
        <title>Black Yeasts Isolated from many extreme environments.</title>
        <authorList>
            <person name="Coleine C."/>
            <person name="Stajich J.E."/>
            <person name="Selbmann L."/>
        </authorList>
    </citation>
    <scope>NUCLEOTIDE SEQUENCE [LARGE SCALE GENOMIC DNA]</scope>
    <source>
        <strain evidence="1 2">CCFEE 5935</strain>
    </source>
</reference>
<dbReference type="GeneID" id="89925553"/>
<name>A0AAV9PCW5_9PEZI</name>
<protein>
    <submittedName>
        <fullName evidence="1">Uncharacterized protein</fullName>
    </submittedName>
</protein>
<dbReference type="AlphaFoldDB" id="A0AAV9PCW5"/>